<sequence>MCSRGFRRAPPQSGSHPASPRALAKLRPLGVSVDREQISIVDVALLATFVEWSDRGEEGF</sequence>
<evidence type="ECO:0000256" key="1">
    <source>
        <dbReference type="SAM" id="MobiDB-lite"/>
    </source>
</evidence>
<organism evidence="2 3">
    <name type="scientific">Hyphomicrobium nitrativorans NL23</name>
    <dbReference type="NCBI Taxonomy" id="1029756"/>
    <lineage>
        <taxon>Bacteria</taxon>
        <taxon>Pseudomonadati</taxon>
        <taxon>Pseudomonadota</taxon>
        <taxon>Alphaproteobacteria</taxon>
        <taxon>Hyphomicrobiales</taxon>
        <taxon>Hyphomicrobiaceae</taxon>
        <taxon>Hyphomicrobium</taxon>
    </lineage>
</organism>
<dbReference type="PATRIC" id="fig|1029756.8.peg.2716"/>
<proteinExistence type="predicted"/>
<feature type="region of interest" description="Disordered" evidence="1">
    <location>
        <begin position="1"/>
        <end position="21"/>
    </location>
</feature>
<evidence type="ECO:0000313" key="2">
    <source>
        <dbReference type="EMBL" id="AHB50281.1"/>
    </source>
</evidence>
<gene>
    <name evidence="2" type="ORF">W911_13045</name>
</gene>
<accession>V5SHC0</accession>
<reference evidence="2 3" key="1">
    <citation type="journal article" date="2014" name="Genome Announc.">
        <title>Complete Genome Sequence of Hyphomicrobium nitrativorans Strain NL23, a Denitrifying Bacterium Isolated from Biofilm of a Methanol-Fed Denitrification System Treating Seawater at the Montreal Biodome.</title>
        <authorList>
            <person name="Martineau C."/>
            <person name="Villeneuve C."/>
            <person name="Mauffrey F."/>
            <person name="Villemur R."/>
        </authorList>
    </citation>
    <scope>NUCLEOTIDE SEQUENCE [LARGE SCALE GENOMIC DNA]</scope>
    <source>
        <strain evidence="2">NL23</strain>
    </source>
</reference>
<evidence type="ECO:0000313" key="3">
    <source>
        <dbReference type="Proteomes" id="UP000018542"/>
    </source>
</evidence>
<name>V5SHC0_9HYPH</name>
<dbReference type="KEGG" id="hni:W911_13045"/>
<dbReference type="STRING" id="1029756.W911_13045"/>
<dbReference type="Proteomes" id="UP000018542">
    <property type="component" value="Chromosome"/>
</dbReference>
<keyword evidence="3" id="KW-1185">Reference proteome</keyword>
<dbReference type="AlphaFoldDB" id="V5SHC0"/>
<dbReference type="HOGENOM" id="CLU_2935306_0_0_5"/>
<protein>
    <submittedName>
        <fullName evidence="2">Uncharacterized protein</fullName>
    </submittedName>
</protein>
<dbReference type="EMBL" id="CP006912">
    <property type="protein sequence ID" value="AHB50281.1"/>
    <property type="molecule type" value="Genomic_DNA"/>
</dbReference>
<dbReference type="InterPro" id="IPR036388">
    <property type="entry name" value="WH-like_DNA-bd_sf"/>
</dbReference>
<dbReference type="Gene3D" id="1.10.10.10">
    <property type="entry name" value="Winged helix-like DNA-binding domain superfamily/Winged helix DNA-binding domain"/>
    <property type="match status" value="1"/>
</dbReference>